<keyword evidence="9" id="KW-0627">Porphyrin biosynthesis</keyword>
<dbReference type="GO" id="GO:0005886">
    <property type="term" value="C:plasma membrane"/>
    <property type="evidence" value="ECO:0007669"/>
    <property type="project" value="UniProtKB-SubCell"/>
</dbReference>
<evidence type="ECO:0000256" key="4">
    <source>
        <dbReference type="ARBA" id="ARBA00022475"/>
    </source>
</evidence>
<keyword evidence="8 10" id="KW-0472">Membrane</keyword>
<sequence length="407" mass="45646">MKTVVWIVILFAAAVGLALASGIYTGNVYVVVEQTMLRINLHAFVLGLLLSVFVLYFLIKFVFGLLNIPARMQRFGIARKGRQASASLNSAGLAYFEGRFEKAEQEAAKVLQNKEAGDNRTLALMLGAHAADQMENFELRDRYLHEIEHLPQKQQLSRHLLLAESALGCRDYPTVAQNLEAAAKINGNLSRLVRLQLRYAFDHGDASDVLAKAEKLVKAGAINDYEAEQYQNWAYRRLLSEVTDAGRLKACLKQIPESVKSGELCVAIAEKYERLGLYAEAVKWVKNHYPQNRQPELLEAFVESVRFLSERDQQKAIDLADSWLQEQPDNAPLLMYLGQLAYGRKLWGKAQGYLEASIALQPSVSAHLVLARVFDETDQPQKAQEQRNLVLESVAEEEHPAALPQPN</sequence>
<keyword evidence="6 10" id="KW-0812">Transmembrane</keyword>
<gene>
    <name evidence="12" type="ORF">NEISUBOT_04350</name>
</gene>
<accession>A0A9W5IRE9</accession>
<feature type="domain" description="HemY N-terminal" evidence="11">
    <location>
        <begin position="26"/>
        <end position="134"/>
    </location>
</feature>
<dbReference type="RefSeq" id="WP_004519980.1">
    <property type="nucleotide sequence ID" value="NZ_ACEO02000005.1"/>
</dbReference>
<dbReference type="GO" id="GO:0006779">
    <property type="term" value="P:porphyrin-containing compound biosynthetic process"/>
    <property type="evidence" value="ECO:0007669"/>
    <property type="project" value="UniProtKB-KW"/>
</dbReference>
<evidence type="ECO:0000256" key="2">
    <source>
        <dbReference type="ARBA" id="ARBA00004429"/>
    </source>
</evidence>
<proteinExistence type="predicted"/>
<dbReference type="InterPro" id="IPR010817">
    <property type="entry name" value="HemY_N"/>
</dbReference>
<dbReference type="EMBL" id="ACEO02000005">
    <property type="protein sequence ID" value="EFC52248.1"/>
    <property type="molecule type" value="Genomic_DNA"/>
</dbReference>
<protein>
    <submittedName>
        <fullName evidence="12">HemY-like domain protein</fullName>
    </submittedName>
</protein>
<keyword evidence="5" id="KW-0997">Cell inner membrane</keyword>
<evidence type="ECO:0000256" key="7">
    <source>
        <dbReference type="ARBA" id="ARBA00022989"/>
    </source>
</evidence>
<comment type="pathway">
    <text evidence="3">Porphyrin-containing compound metabolism; protoheme biosynthesis.</text>
</comment>
<evidence type="ECO:0000256" key="1">
    <source>
        <dbReference type="ARBA" id="ARBA00002962"/>
    </source>
</evidence>
<evidence type="ECO:0000256" key="9">
    <source>
        <dbReference type="ARBA" id="ARBA00023244"/>
    </source>
</evidence>
<keyword evidence="7 10" id="KW-1133">Transmembrane helix</keyword>
<evidence type="ECO:0000256" key="6">
    <source>
        <dbReference type="ARBA" id="ARBA00022692"/>
    </source>
</evidence>
<evidence type="ECO:0000313" key="13">
    <source>
        <dbReference type="Proteomes" id="UP000004621"/>
    </source>
</evidence>
<reference evidence="12 13" key="1">
    <citation type="submission" date="2010-01" db="EMBL/GenBank/DDBJ databases">
        <authorList>
            <person name="Weinstock G."/>
            <person name="Sodergren E."/>
            <person name="Clifton S."/>
            <person name="Fulton L."/>
            <person name="Fulton B."/>
            <person name="Courtney L."/>
            <person name="Fronick C."/>
            <person name="Harrison M."/>
            <person name="Strong C."/>
            <person name="Farmer C."/>
            <person name="Delahaunty K."/>
            <person name="Markovic C."/>
            <person name="Hall O."/>
            <person name="Minx P."/>
            <person name="Tomlinson C."/>
            <person name="Mitreva M."/>
            <person name="Nelson J."/>
            <person name="Hou S."/>
            <person name="Wollam A."/>
            <person name="Pepin K.H."/>
            <person name="Johnson M."/>
            <person name="Bhonagiri V."/>
            <person name="Nash W.E."/>
            <person name="Warren W."/>
            <person name="Chinwalla A."/>
            <person name="Mardis E.R."/>
            <person name="Wilson R.K."/>
        </authorList>
    </citation>
    <scope>NUCLEOTIDE SEQUENCE [LARGE SCALE GENOMIC DNA]</scope>
    <source>
        <strain evidence="12 13">NJ9703</strain>
    </source>
</reference>
<name>A0A9W5IRE9_NEISU</name>
<dbReference type="InterPro" id="IPR011990">
    <property type="entry name" value="TPR-like_helical_dom_sf"/>
</dbReference>
<dbReference type="InterPro" id="IPR005254">
    <property type="entry name" value="Heme_biosyn_assoc_TPR_pro"/>
</dbReference>
<evidence type="ECO:0000256" key="3">
    <source>
        <dbReference type="ARBA" id="ARBA00004744"/>
    </source>
</evidence>
<dbReference type="SUPFAM" id="SSF48452">
    <property type="entry name" value="TPR-like"/>
    <property type="match status" value="1"/>
</dbReference>
<evidence type="ECO:0000313" key="12">
    <source>
        <dbReference type="EMBL" id="EFC52248.1"/>
    </source>
</evidence>
<feature type="transmembrane region" description="Helical" evidence="10">
    <location>
        <begin position="44"/>
        <end position="66"/>
    </location>
</feature>
<comment type="function">
    <text evidence="1">Involved in a late step of protoheme IX synthesis.</text>
</comment>
<comment type="caution">
    <text evidence="12">The sequence shown here is derived from an EMBL/GenBank/DDBJ whole genome shotgun (WGS) entry which is preliminary data.</text>
</comment>
<organism evidence="12 13">
    <name type="scientific">Neisseria subflava NJ9703</name>
    <dbReference type="NCBI Taxonomy" id="546268"/>
    <lineage>
        <taxon>Bacteria</taxon>
        <taxon>Pseudomonadati</taxon>
        <taxon>Pseudomonadota</taxon>
        <taxon>Betaproteobacteria</taxon>
        <taxon>Neisseriales</taxon>
        <taxon>Neisseriaceae</taxon>
        <taxon>Neisseria</taxon>
    </lineage>
</organism>
<keyword evidence="4" id="KW-1003">Cell membrane</keyword>
<dbReference type="GO" id="GO:0042168">
    <property type="term" value="P:heme metabolic process"/>
    <property type="evidence" value="ECO:0007669"/>
    <property type="project" value="InterPro"/>
</dbReference>
<dbReference type="Pfam" id="PF07219">
    <property type="entry name" value="HemY_N"/>
    <property type="match status" value="1"/>
</dbReference>
<evidence type="ECO:0000256" key="10">
    <source>
        <dbReference type="SAM" id="Phobius"/>
    </source>
</evidence>
<dbReference type="Proteomes" id="UP000004621">
    <property type="component" value="Unassembled WGS sequence"/>
</dbReference>
<comment type="subcellular location">
    <subcellularLocation>
        <location evidence="2">Cell inner membrane</location>
        <topology evidence="2">Multi-pass membrane protein</topology>
    </subcellularLocation>
</comment>
<dbReference type="Gene3D" id="1.25.40.10">
    <property type="entry name" value="Tetratricopeptide repeat domain"/>
    <property type="match status" value="1"/>
</dbReference>
<dbReference type="AlphaFoldDB" id="A0A9W5IRE9"/>
<evidence type="ECO:0000256" key="8">
    <source>
        <dbReference type="ARBA" id="ARBA00023136"/>
    </source>
</evidence>
<evidence type="ECO:0000256" key="5">
    <source>
        <dbReference type="ARBA" id="ARBA00022519"/>
    </source>
</evidence>
<evidence type="ECO:0000259" key="11">
    <source>
        <dbReference type="Pfam" id="PF07219"/>
    </source>
</evidence>
<dbReference type="NCBIfam" id="TIGR00540">
    <property type="entry name" value="TPR_hemY_coli"/>
    <property type="match status" value="1"/>
</dbReference>